<name>A0A167R4V1_PENCH</name>
<organism evidence="2">
    <name type="scientific">Penicillium chrysogenum</name>
    <name type="common">Penicillium notatum</name>
    <dbReference type="NCBI Taxonomy" id="5076"/>
    <lineage>
        <taxon>Eukaryota</taxon>
        <taxon>Fungi</taxon>
        <taxon>Dikarya</taxon>
        <taxon>Ascomycota</taxon>
        <taxon>Pezizomycotina</taxon>
        <taxon>Eurotiomycetes</taxon>
        <taxon>Eurotiomycetidae</taxon>
        <taxon>Eurotiales</taxon>
        <taxon>Aspergillaceae</taxon>
        <taxon>Penicillium</taxon>
        <taxon>Penicillium chrysogenum species complex</taxon>
    </lineage>
</organism>
<evidence type="ECO:0000313" key="2">
    <source>
        <dbReference type="EMBL" id="KZN85561.1"/>
    </source>
</evidence>
<evidence type="ECO:0008006" key="3">
    <source>
        <dbReference type="Google" id="ProtNLM"/>
    </source>
</evidence>
<gene>
    <name evidence="2" type="ORF">EN45_097480</name>
</gene>
<sequence length="172" mass="18566">MASGLILNPHLLFQTLPLATSTATLAHALLELTTNTAFLIPSLQPTSDKVLPKWFSHVFNRAVWTVLGLNLGTITSAAGTLLLNRYYPQKPLQTTAFYWVGLAGAVGHLVFVPFVAGPVKRIVDDVAVKEDLGESGVGASVDMRRWVGVHRVRMVVADFSAWVAFVGAVLTL</sequence>
<reference evidence="2" key="1">
    <citation type="journal article" date="2014" name="Genome Announc.">
        <title>Complete sequencing and chromosome-scale genome assembly of the industrial progenitor strain P2niaD18 from the penicillin producer Penicillium chrysogenum.</title>
        <authorList>
            <person name="Specht T."/>
            <person name="Dahlmann T.A."/>
            <person name="Zadra I."/>
            <person name="Kurnsteiner H."/>
            <person name="Kuck U."/>
        </authorList>
    </citation>
    <scope>NUCLEOTIDE SEQUENCE [LARGE SCALE GENOMIC DNA]</scope>
    <source>
        <strain evidence="2">P2niaD18</strain>
    </source>
</reference>
<keyword evidence="1" id="KW-1133">Transmembrane helix</keyword>
<proteinExistence type="predicted"/>
<feature type="transmembrane region" description="Helical" evidence="1">
    <location>
        <begin position="96"/>
        <end position="116"/>
    </location>
</feature>
<dbReference type="AlphaFoldDB" id="A0A167R4V1"/>
<dbReference type="EMBL" id="CM002800">
    <property type="protein sequence ID" value="KZN85561.1"/>
    <property type="molecule type" value="Genomic_DNA"/>
</dbReference>
<protein>
    <recommendedName>
        <fullName evidence="3">Integral membrane protein</fullName>
    </recommendedName>
</protein>
<feature type="transmembrane region" description="Helical" evidence="1">
    <location>
        <begin position="62"/>
        <end position="84"/>
    </location>
</feature>
<keyword evidence="1" id="KW-0812">Transmembrane</keyword>
<keyword evidence="1" id="KW-0472">Membrane</keyword>
<accession>A0A167R4V1</accession>
<dbReference type="Proteomes" id="UP000076449">
    <property type="component" value="Chromosome III"/>
</dbReference>
<evidence type="ECO:0000256" key="1">
    <source>
        <dbReference type="SAM" id="Phobius"/>
    </source>
</evidence>